<sequence length="542" mass="61389">MFEPRVFLRQCIFGLLCALMANASAQLEIMNQWSFLKFNVPFNYPARNYLPENTVFTGLEVGWDRIFLSTPRLWPGNPATVSWIPRNSFENSGEMSPPLQAYPSWDWHRAATTNTVSSTKENCTNIVSVFRIRLDKCDRLWILDSGVMDSLMTFTVVCPPKLLIFDSRTDQLIRIVTFPPEILRRNSLLTNMVIDDNTRSEYGVSDCDNVFVYMTDSTNPALIVYDARKDSAWRISSPLMFPDPDFGTYRVAGESFTLMDGIIGIALSAPILPHKQLYFQPFASNRIFTIPTSVLKAGPNPGDDGELPVSLVGHKSSQAAPLAVEPRDGALIFSPISETAIATWIPGSSDHGVLAYDPELLQFPLDIRVTERDNGNIWLITTKFQKFFRKTVNSQDFNLRILRIKRPVEPLYGHNNTCNNLIMLDINVAIISMTRPVAEEKSTDNVKSVVCPNTTLFRSEIQYEEVTTQNSTQSTEEFWKAVFLLSATLNIIPSALFTIWGSARLQPWNQGPKYYRNKIASQEKHAEQLNQLTYHDKSDLVK</sequence>
<dbReference type="PANTHER" id="PTHR10009">
    <property type="entry name" value="PROTEIN YELLOW-RELATED"/>
    <property type="match status" value="1"/>
</dbReference>
<evidence type="ECO:0008006" key="7">
    <source>
        <dbReference type="Google" id="ProtNLM"/>
    </source>
</evidence>
<evidence type="ECO:0000313" key="6">
    <source>
        <dbReference type="Proteomes" id="UP001367676"/>
    </source>
</evidence>
<dbReference type="PANTHER" id="PTHR10009:SF19">
    <property type="entry name" value="RE55542P"/>
    <property type="match status" value="1"/>
</dbReference>
<evidence type="ECO:0000256" key="2">
    <source>
        <dbReference type="ARBA" id="ARBA00009127"/>
    </source>
</evidence>
<evidence type="ECO:0000256" key="3">
    <source>
        <dbReference type="ARBA" id="ARBA00022525"/>
    </source>
</evidence>
<comment type="subcellular location">
    <subcellularLocation>
        <location evidence="1">Secreted</location>
    </subcellularLocation>
</comment>
<proteinExistence type="inferred from homology"/>
<evidence type="ECO:0000256" key="4">
    <source>
        <dbReference type="SAM" id="SignalP"/>
    </source>
</evidence>
<dbReference type="Pfam" id="PF03022">
    <property type="entry name" value="MRJP"/>
    <property type="match status" value="1"/>
</dbReference>
<protein>
    <recommendedName>
        <fullName evidence="7">Bee-milk protein</fullName>
    </recommendedName>
</protein>
<feature type="signal peptide" evidence="4">
    <location>
        <begin position="1"/>
        <end position="25"/>
    </location>
</feature>
<keyword evidence="4" id="KW-0732">Signal</keyword>
<keyword evidence="6" id="KW-1185">Reference proteome</keyword>
<keyword evidence="3" id="KW-0964">Secreted</keyword>
<accession>A0AAN9T5J5</accession>
<evidence type="ECO:0000256" key="1">
    <source>
        <dbReference type="ARBA" id="ARBA00004613"/>
    </source>
</evidence>
<dbReference type="AlphaFoldDB" id="A0AAN9T5J5"/>
<organism evidence="5 6">
    <name type="scientific">Parthenolecanium corni</name>
    <dbReference type="NCBI Taxonomy" id="536013"/>
    <lineage>
        <taxon>Eukaryota</taxon>
        <taxon>Metazoa</taxon>
        <taxon>Ecdysozoa</taxon>
        <taxon>Arthropoda</taxon>
        <taxon>Hexapoda</taxon>
        <taxon>Insecta</taxon>
        <taxon>Pterygota</taxon>
        <taxon>Neoptera</taxon>
        <taxon>Paraneoptera</taxon>
        <taxon>Hemiptera</taxon>
        <taxon>Sternorrhyncha</taxon>
        <taxon>Coccoidea</taxon>
        <taxon>Coccidae</taxon>
        <taxon>Parthenolecanium</taxon>
    </lineage>
</organism>
<dbReference type="InterPro" id="IPR017996">
    <property type="entry name" value="MRJP/yellow-related"/>
</dbReference>
<dbReference type="Proteomes" id="UP001367676">
    <property type="component" value="Unassembled WGS sequence"/>
</dbReference>
<feature type="chain" id="PRO_5042878748" description="Bee-milk protein" evidence="4">
    <location>
        <begin position="26"/>
        <end position="542"/>
    </location>
</feature>
<gene>
    <name evidence="5" type="ORF">V9T40_011543</name>
</gene>
<dbReference type="GO" id="GO:0005576">
    <property type="term" value="C:extracellular region"/>
    <property type="evidence" value="ECO:0007669"/>
    <property type="project" value="UniProtKB-SubCell"/>
</dbReference>
<comment type="caution">
    <text evidence="5">The sequence shown here is derived from an EMBL/GenBank/DDBJ whole genome shotgun (WGS) entry which is preliminary data.</text>
</comment>
<evidence type="ECO:0000313" key="5">
    <source>
        <dbReference type="EMBL" id="KAK7574352.1"/>
    </source>
</evidence>
<dbReference type="InterPro" id="IPR011042">
    <property type="entry name" value="6-blade_b-propeller_TolB-like"/>
</dbReference>
<dbReference type="EMBL" id="JBBCAQ010000037">
    <property type="protein sequence ID" value="KAK7574352.1"/>
    <property type="molecule type" value="Genomic_DNA"/>
</dbReference>
<comment type="similarity">
    <text evidence="2">Belongs to the major royal jelly protein family.</text>
</comment>
<reference evidence="5 6" key="1">
    <citation type="submission" date="2024-03" db="EMBL/GenBank/DDBJ databases">
        <title>Adaptation during the transition from Ophiocordyceps entomopathogen to insect associate is accompanied by gene loss and intensified selection.</title>
        <authorList>
            <person name="Ward C.M."/>
            <person name="Onetto C.A."/>
            <person name="Borneman A.R."/>
        </authorList>
    </citation>
    <scope>NUCLEOTIDE SEQUENCE [LARGE SCALE GENOMIC DNA]</scope>
    <source>
        <strain evidence="5">AWRI1</strain>
        <tissue evidence="5">Single Adult Female</tissue>
    </source>
</reference>
<dbReference type="Gene3D" id="2.120.10.30">
    <property type="entry name" value="TolB, C-terminal domain"/>
    <property type="match status" value="1"/>
</dbReference>
<name>A0AAN9T5J5_9HEMI</name>